<dbReference type="InterPro" id="IPR016088">
    <property type="entry name" value="Chalcone_isomerase_3-sand"/>
</dbReference>
<accession>A0A645FU14</accession>
<dbReference type="EMBL" id="VSSQ01065212">
    <property type="protein sequence ID" value="MPN17955.1"/>
    <property type="molecule type" value="Genomic_DNA"/>
</dbReference>
<proteinExistence type="predicted"/>
<organism evidence="2">
    <name type="scientific">bioreactor metagenome</name>
    <dbReference type="NCBI Taxonomy" id="1076179"/>
    <lineage>
        <taxon>unclassified sequences</taxon>
        <taxon>metagenomes</taxon>
        <taxon>ecological metagenomes</taxon>
    </lineage>
</organism>
<evidence type="ECO:0000313" key="2">
    <source>
        <dbReference type="EMBL" id="MPN17955.1"/>
    </source>
</evidence>
<comment type="caution">
    <text evidence="2">The sequence shown here is derived from an EMBL/GenBank/DDBJ whole genome shotgun (WGS) entry which is preliminary data.</text>
</comment>
<name>A0A645FU14_9ZZZZ</name>
<dbReference type="GO" id="GO:0016872">
    <property type="term" value="F:intramolecular lyase activity"/>
    <property type="evidence" value="ECO:0007669"/>
    <property type="project" value="InterPro"/>
</dbReference>
<dbReference type="SUPFAM" id="SSF54626">
    <property type="entry name" value="Chalcone isomerase"/>
    <property type="match status" value="1"/>
</dbReference>
<evidence type="ECO:0000259" key="1">
    <source>
        <dbReference type="Pfam" id="PF16036"/>
    </source>
</evidence>
<dbReference type="InterPro" id="IPR036298">
    <property type="entry name" value="Chalcone_isomerase_sf"/>
</dbReference>
<reference evidence="2" key="1">
    <citation type="submission" date="2019-08" db="EMBL/GenBank/DDBJ databases">
        <authorList>
            <person name="Kucharzyk K."/>
            <person name="Murdoch R.W."/>
            <person name="Higgins S."/>
            <person name="Loffler F."/>
        </authorList>
    </citation>
    <scope>NUCLEOTIDE SEQUENCE</scope>
</reference>
<dbReference type="Gene3D" id="3.50.70.10">
    <property type="match status" value="1"/>
</dbReference>
<protein>
    <recommendedName>
        <fullName evidence="1">Chalcone isomerase domain-containing protein</fullName>
    </recommendedName>
</protein>
<feature type="domain" description="Chalcone isomerase" evidence="1">
    <location>
        <begin position="1"/>
        <end position="138"/>
    </location>
</feature>
<dbReference type="AlphaFoldDB" id="A0A645FU14"/>
<sequence length="149" mass="16488">MFQVYRAALYTEKPIQQYSELVGGNESKRIHLVMLREVNANELGGMFLRGIQENMDKAASVRMMPAMLRMAALFNEYKKLDPGESVTLDWVPGKGTVVSVRGVPAGESIPEAQFYHALAGIWLGATPADWKLRDAMLGVKATTDTANRN</sequence>
<dbReference type="InterPro" id="IPR016087">
    <property type="entry name" value="Chalcone_isomerase"/>
</dbReference>
<dbReference type="Pfam" id="PF16036">
    <property type="entry name" value="Chalcone_3"/>
    <property type="match status" value="1"/>
</dbReference>
<gene>
    <name evidence="2" type="ORF">SDC9_165313</name>
</gene>